<evidence type="ECO:0000313" key="3">
    <source>
        <dbReference type="Proteomes" id="UP000634206"/>
    </source>
</evidence>
<reference evidence="2" key="1">
    <citation type="submission" date="2021-01" db="EMBL/GenBank/DDBJ databases">
        <title>Modified the classification status of verrucomicrobia.</title>
        <authorList>
            <person name="Feng X."/>
        </authorList>
    </citation>
    <scope>NUCLEOTIDE SEQUENCE</scope>
    <source>
        <strain evidence="2">5K15</strain>
    </source>
</reference>
<name>A0AAE2SAW2_9BACT</name>
<accession>A0AAE2SAW2</accession>
<sequence>MANIFKKLFYNPPPAHKNPKIVGLILARNEGSRIAFAIRAAAEVTDALVFLDDASTDNTLEIARSLQESCNIEKIISRDIDGESYNEFGNRSQMLKTGREIGGTHFIVIDADEAFTSDCYENDFLRHEILKLRPGDSLALWWIQLWRSTEQYRHGDKSRWDRTTKRMIFCDDGKTDYKPGFAHFSLVPPFPKRRRLKLKTQHGLMHFQFVNWDNLYLKQQWYCWLERVGMPDKPVEEILQRYCKSVDESGLRCEPVPDKWFASYPYFDPAAFDEPDFWRQEQMDEWLEEYGEDYFAGLSLNQAS</sequence>
<proteinExistence type="predicted"/>
<protein>
    <submittedName>
        <fullName evidence="2">Glycosyltransferase family 2 protein</fullName>
    </submittedName>
</protein>
<dbReference type="AlphaFoldDB" id="A0AAE2SAW2"/>
<evidence type="ECO:0000313" key="2">
    <source>
        <dbReference type="EMBL" id="MBK1853592.1"/>
    </source>
</evidence>
<gene>
    <name evidence="2" type="ORF">JIN83_01345</name>
</gene>
<keyword evidence="3" id="KW-1185">Reference proteome</keyword>
<dbReference type="Pfam" id="PF00535">
    <property type="entry name" value="Glycos_transf_2"/>
    <property type="match status" value="1"/>
</dbReference>
<feature type="domain" description="Glycosyltransferase 2-like" evidence="1">
    <location>
        <begin position="25"/>
        <end position="121"/>
    </location>
</feature>
<dbReference type="SUPFAM" id="SSF53448">
    <property type="entry name" value="Nucleotide-diphospho-sugar transferases"/>
    <property type="match status" value="1"/>
</dbReference>
<dbReference type="Gene3D" id="3.90.550.10">
    <property type="entry name" value="Spore Coat Polysaccharide Biosynthesis Protein SpsA, Chain A"/>
    <property type="match status" value="1"/>
</dbReference>
<organism evidence="2 3">
    <name type="scientific">Oceaniferula flava</name>
    <dbReference type="NCBI Taxonomy" id="2800421"/>
    <lineage>
        <taxon>Bacteria</taxon>
        <taxon>Pseudomonadati</taxon>
        <taxon>Verrucomicrobiota</taxon>
        <taxon>Verrucomicrobiia</taxon>
        <taxon>Verrucomicrobiales</taxon>
        <taxon>Verrucomicrobiaceae</taxon>
        <taxon>Oceaniferula</taxon>
    </lineage>
</organism>
<dbReference type="Proteomes" id="UP000634206">
    <property type="component" value="Unassembled WGS sequence"/>
</dbReference>
<dbReference type="InterPro" id="IPR001173">
    <property type="entry name" value="Glyco_trans_2-like"/>
</dbReference>
<dbReference type="InterPro" id="IPR029044">
    <property type="entry name" value="Nucleotide-diphossugar_trans"/>
</dbReference>
<evidence type="ECO:0000259" key="1">
    <source>
        <dbReference type="Pfam" id="PF00535"/>
    </source>
</evidence>
<dbReference type="EMBL" id="JAENIG010000001">
    <property type="protein sequence ID" value="MBK1853592.1"/>
    <property type="molecule type" value="Genomic_DNA"/>
</dbReference>
<dbReference type="RefSeq" id="WP_309488188.1">
    <property type="nucleotide sequence ID" value="NZ_JAENIG010000001.1"/>
</dbReference>
<comment type="caution">
    <text evidence="2">The sequence shown here is derived from an EMBL/GenBank/DDBJ whole genome shotgun (WGS) entry which is preliminary data.</text>
</comment>